<dbReference type="PANTHER" id="PTHR39596">
    <property type="match status" value="1"/>
</dbReference>
<name>U1GDG0_ENDPU</name>
<dbReference type="HOGENOM" id="CLU_009388_2_0_1"/>
<dbReference type="InterPro" id="IPR010730">
    <property type="entry name" value="HET"/>
</dbReference>
<evidence type="ECO:0000313" key="2">
    <source>
        <dbReference type="EMBL" id="ERF70108.1"/>
    </source>
</evidence>
<dbReference type="Pfam" id="PF06985">
    <property type="entry name" value="HET"/>
    <property type="match status" value="1"/>
</dbReference>
<dbReference type="OMA" id="WTMHEGA"/>
<protein>
    <recommendedName>
        <fullName evidence="1">Heterokaryon incompatibility domain-containing protein</fullName>
    </recommendedName>
</protein>
<dbReference type="RefSeq" id="XP_007804143.1">
    <property type="nucleotide sequence ID" value="XM_007805952.1"/>
</dbReference>
<accession>U1GDG0</accession>
<dbReference type="GeneID" id="19235358"/>
<keyword evidence="3" id="KW-1185">Reference proteome</keyword>
<proteinExistence type="predicted"/>
<dbReference type="AlphaFoldDB" id="U1GDG0"/>
<dbReference type="OrthoDB" id="2426273at2759"/>
<feature type="domain" description="Heterokaryon incompatibility" evidence="1">
    <location>
        <begin position="396"/>
        <end position="484"/>
    </location>
</feature>
<dbReference type="Proteomes" id="UP000019373">
    <property type="component" value="Unassembled WGS sequence"/>
</dbReference>
<gene>
    <name evidence="2" type="ORF">EPUS_00295</name>
</gene>
<dbReference type="PANTHER" id="PTHR39596:SF2">
    <property type="entry name" value="HET DOMAIN PROTEIN (AFU_ORTHOLOGUE AFUA_1G17550)-RELATED"/>
    <property type="match status" value="1"/>
</dbReference>
<evidence type="ECO:0000259" key="1">
    <source>
        <dbReference type="Pfam" id="PF06985"/>
    </source>
</evidence>
<dbReference type="eggNOG" id="ENOG502RR6A">
    <property type="taxonomic scope" value="Eukaryota"/>
</dbReference>
<sequence>MDHLPTPAEPIYRPVEVPYLCDQFSVNDAGFWQFPDSQGWDSALLECGLSSGDIISLIRAKKGALTTPPNHFAALLQAWWYFGLLREVLGRDIEVCDFLKRSGPLNSRVITTENLETHLMRLVTQLQGLPPNEAYKRLRNAMDCVDYVHKSVERLAGCLGEHCLFEESNARMRRPISGMRRSADGRISVSDSALDTILNIAETAHDDNRGLSDVFRDSQSQFWARNGREILPEDLELSIGMLGHTLSHAIQMIYRRLGLQAQGPINVSGWYIPDLVRKRLLSSGFCPRVVYRLSMTMKLVGAYLSSLLHFPPEVPSSVSHVDCTMSRCHADYMVDGSYIRSHAETGCSCEVMPEFETSKHVQKILQQGEIPVLRVKKAPNSQEFKIEVLSSRNTSYVAISHVWSDGLGNPDANELFKCQWLRLHHLVDNLVRESKLPTSSTFWIDTICVPVGRGRDTSLRKELRDVAIERMRDTYRQARMVLILDSSLWPLTSDMTDLEFAFRFSYSKWMRRLWTMHEGAVAETIFARIKDGYVPMEILKHKLLQFICDDESILNGRILRSLCVTESITSWSSCMQISFESPQHLFRFVWNESRNRGTKYEEDRYVVIASLLGLRGQQMYAFQRPEDRLKYLFENIAELPSMILFTQGPRIQEPGLRWAPASMDTSMIQFNGDLKPAIRNTAGLMVEFEGVRLLSHPDWGKRFRRSRGWTEKVNSVTADDSGTFAWVVEVEEYNKLNVLYCASFTIHGSEAPIVSESDSLAVLLQPSTVKATDRL</sequence>
<dbReference type="EMBL" id="KE721353">
    <property type="protein sequence ID" value="ERF70108.1"/>
    <property type="molecule type" value="Genomic_DNA"/>
</dbReference>
<evidence type="ECO:0000313" key="3">
    <source>
        <dbReference type="Proteomes" id="UP000019373"/>
    </source>
</evidence>
<organism evidence="2 3">
    <name type="scientific">Endocarpon pusillum (strain Z07020 / HMAS-L-300199)</name>
    <name type="common">Lichen-forming fungus</name>
    <dbReference type="NCBI Taxonomy" id="1263415"/>
    <lineage>
        <taxon>Eukaryota</taxon>
        <taxon>Fungi</taxon>
        <taxon>Dikarya</taxon>
        <taxon>Ascomycota</taxon>
        <taxon>Pezizomycotina</taxon>
        <taxon>Eurotiomycetes</taxon>
        <taxon>Chaetothyriomycetidae</taxon>
        <taxon>Verrucariales</taxon>
        <taxon>Verrucariaceae</taxon>
        <taxon>Endocarpon</taxon>
    </lineage>
</organism>
<reference evidence="3" key="1">
    <citation type="journal article" date="2014" name="BMC Genomics">
        <title>Genome characteristics reveal the impact of lichenization on lichen-forming fungus Endocarpon pusillum Hedwig (Verrucariales, Ascomycota).</title>
        <authorList>
            <person name="Wang Y.-Y."/>
            <person name="Liu B."/>
            <person name="Zhang X.-Y."/>
            <person name="Zhou Q.-M."/>
            <person name="Zhang T."/>
            <person name="Li H."/>
            <person name="Yu Y.-F."/>
            <person name="Zhang X.-L."/>
            <person name="Hao X.-Y."/>
            <person name="Wang M."/>
            <person name="Wang L."/>
            <person name="Wei J.-C."/>
        </authorList>
    </citation>
    <scope>NUCLEOTIDE SEQUENCE [LARGE SCALE GENOMIC DNA]</scope>
    <source>
        <strain evidence="3">Z07020 / HMAS-L-300199</strain>
    </source>
</reference>